<sequence length="136" mass="14821">MKTLCIPKQQNVLKTCMAFGMVLILSLVTTTVNAQETERTVTGQVTSTDGVVPAATVLLKGTYIGVVCDDDGKFTFPQKLKENDVLVVTSLGYKDREIKITGNMTYIEPFLDDIPLVIIAALRTKATVPPSDIEKN</sequence>
<reference evidence="2 3" key="1">
    <citation type="submission" date="2017-06" db="EMBL/GenBank/DDBJ databases">
        <authorList>
            <person name="Kim H.J."/>
            <person name="Triplett B.A."/>
        </authorList>
    </citation>
    <scope>NUCLEOTIDE SEQUENCE [LARGE SCALE GENOMIC DNA]</scope>
    <source>
        <strain evidence="2 3">DSM 25597</strain>
    </source>
</reference>
<dbReference type="InterPro" id="IPR008969">
    <property type="entry name" value="CarboxyPept-like_regulatory"/>
</dbReference>
<feature type="chain" id="PRO_5013257963" evidence="1">
    <location>
        <begin position="35"/>
        <end position="136"/>
    </location>
</feature>
<evidence type="ECO:0000313" key="3">
    <source>
        <dbReference type="Proteomes" id="UP000198379"/>
    </source>
</evidence>
<keyword evidence="3" id="KW-1185">Reference proteome</keyword>
<feature type="signal peptide" evidence="1">
    <location>
        <begin position="1"/>
        <end position="34"/>
    </location>
</feature>
<dbReference type="Proteomes" id="UP000198379">
    <property type="component" value="Unassembled WGS sequence"/>
</dbReference>
<organism evidence="2 3">
    <name type="scientific">Dokdonia pacifica</name>
    <dbReference type="NCBI Taxonomy" id="1627892"/>
    <lineage>
        <taxon>Bacteria</taxon>
        <taxon>Pseudomonadati</taxon>
        <taxon>Bacteroidota</taxon>
        <taxon>Flavobacteriia</taxon>
        <taxon>Flavobacteriales</taxon>
        <taxon>Flavobacteriaceae</taxon>
        <taxon>Dokdonia</taxon>
    </lineage>
</organism>
<dbReference type="EMBL" id="FZNY01000003">
    <property type="protein sequence ID" value="SNR85756.1"/>
    <property type="molecule type" value="Genomic_DNA"/>
</dbReference>
<name>A0A238ZQN2_9FLAO</name>
<evidence type="ECO:0000256" key="1">
    <source>
        <dbReference type="SAM" id="SignalP"/>
    </source>
</evidence>
<protein>
    <submittedName>
        <fullName evidence="2">CarboxypepD_reg-like domain-containing protein</fullName>
    </submittedName>
</protein>
<gene>
    <name evidence="2" type="ORF">SAMN06265376_103446</name>
</gene>
<dbReference type="RefSeq" id="WP_089371752.1">
    <property type="nucleotide sequence ID" value="NZ_BMEP01000001.1"/>
</dbReference>
<dbReference type="AlphaFoldDB" id="A0A238ZQN2"/>
<dbReference type="Pfam" id="PF13715">
    <property type="entry name" value="CarbopepD_reg_2"/>
    <property type="match status" value="1"/>
</dbReference>
<evidence type="ECO:0000313" key="2">
    <source>
        <dbReference type="EMBL" id="SNR85756.1"/>
    </source>
</evidence>
<proteinExistence type="predicted"/>
<accession>A0A238ZQN2</accession>
<dbReference type="SUPFAM" id="SSF49464">
    <property type="entry name" value="Carboxypeptidase regulatory domain-like"/>
    <property type="match status" value="1"/>
</dbReference>
<keyword evidence="1" id="KW-0732">Signal</keyword>
<dbReference type="OrthoDB" id="7432683at2"/>